<comment type="caution">
    <text evidence="1">The sequence shown here is derived from an EMBL/GenBank/DDBJ whole genome shotgun (WGS) entry which is preliminary data.</text>
</comment>
<keyword evidence="2" id="KW-1185">Reference proteome</keyword>
<evidence type="ECO:0000313" key="2">
    <source>
        <dbReference type="Proteomes" id="UP001236806"/>
    </source>
</evidence>
<name>A0ABU0PRH1_9MICC</name>
<dbReference type="Proteomes" id="UP001236806">
    <property type="component" value="Unassembled WGS sequence"/>
</dbReference>
<protein>
    <recommendedName>
        <fullName evidence="3">Orc1-like AAA ATPase domain-containing protein</fullName>
    </recommendedName>
</protein>
<reference evidence="1 2" key="1">
    <citation type="submission" date="2023-07" db="EMBL/GenBank/DDBJ databases">
        <title>Comparative genomics of wheat-associated soil bacteria to identify genetic determinants of phenazine resistance.</title>
        <authorList>
            <person name="Mouncey N."/>
        </authorList>
    </citation>
    <scope>NUCLEOTIDE SEQUENCE [LARGE SCALE GENOMIC DNA]</scope>
    <source>
        <strain evidence="1 2">W1I3</strain>
    </source>
</reference>
<proteinExistence type="predicted"/>
<dbReference type="EMBL" id="JAUSXB010000002">
    <property type="protein sequence ID" value="MDQ0676568.1"/>
    <property type="molecule type" value="Genomic_DNA"/>
</dbReference>
<dbReference type="SUPFAM" id="SSF52540">
    <property type="entry name" value="P-loop containing nucleoside triphosphate hydrolases"/>
    <property type="match status" value="1"/>
</dbReference>
<evidence type="ECO:0008006" key="3">
    <source>
        <dbReference type="Google" id="ProtNLM"/>
    </source>
</evidence>
<dbReference type="RefSeq" id="WP_306639326.1">
    <property type="nucleotide sequence ID" value="NZ_JAUSXB010000002.1"/>
</dbReference>
<evidence type="ECO:0000313" key="1">
    <source>
        <dbReference type="EMBL" id="MDQ0676568.1"/>
    </source>
</evidence>
<dbReference type="InterPro" id="IPR027417">
    <property type="entry name" value="P-loop_NTPase"/>
</dbReference>
<gene>
    <name evidence="1" type="ORF">QFZ36_004194</name>
</gene>
<sequence length="474" mass="51775">MTQHTGDVLTSIQTSDVFTPAKLPTITDVDREDLSKALDRLLRRGGFYIPVMGTTKLGKTTLVNSALKKMGYSIFLRGQSLSEGSETLWLKLAAELEIPASKDTGTVSGDKSTWGFFGKFAATLALVGKAEAGAQVGGEHSLQQSTSKTVPLDAESEVIKALELLAKGGLKVAIAIDDFHFITDVEKRRSIIRALRPVTGAGVSVVLITLPNRATDPAFQGTNIGGRQKSITVGTWDQTDLEKIATLGFAALNVVAKKSTIARLASESFGSPQIMQQLCLDLCEDVNDVLEKVEGDTPLTLQEPSNWNEFFKSIKDHDSADWLTTLGLGPKKKRDKRSKYEVGGRRADGYQLILLALRDLGVPTSVPFADIKAQIGKMLQFDAKQLNVMALEAKANNMHVLAHKVMDEKLGNFKALEAKAEDDDYFFDEEEVELAGDIPQPVFEFTKSATTPLLNVLDPWLAYTLKWHEDSFLG</sequence>
<accession>A0ABU0PRH1</accession>
<dbReference type="Gene3D" id="3.40.50.300">
    <property type="entry name" value="P-loop containing nucleotide triphosphate hydrolases"/>
    <property type="match status" value="1"/>
</dbReference>
<organism evidence="1 2">
    <name type="scientific">Pseudarthrobacter siccitolerans</name>
    <dbReference type="NCBI Taxonomy" id="861266"/>
    <lineage>
        <taxon>Bacteria</taxon>
        <taxon>Bacillati</taxon>
        <taxon>Actinomycetota</taxon>
        <taxon>Actinomycetes</taxon>
        <taxon>Micrococcales</taxon>
        <taxon>Micrococcaceae</taxon>
        <taxon>Pseudarthrobacter</taxon>
    </lineage>
</organism>